<reference evidence="8" key="1">
    <citation type="journal article" date="2019" name="Sci. Rep.">
        <title>Draft genome of Tanacetum cinerariifolium, the natural source of mosquito coil.</title>
        <authorList>
            <person name="Yamashiro T."/>
            <person name="Shiraishi A."/>
            <person name="Satake H."/>
            <person name="Nakayama K."/>
        </authorList>
    </citation>
    <scope>NUCLEOTIDE SEQUENCE</scope>
</reference>
<dbReference type="PANTHER" id="PTHR37984">
    <property type="entry name" value="PROTEIN CBG26694"/>
    <property type="match status" value="1"/>
</dbReference>
<dbReference type="InterPro" id="IPR043502">
    <property type="entry name" value="DNA/RNA_pol_sf"/>
</dbReference>
<keyword evidence="1" id="KW-0808">Transferase</keyword>
<keyword evidence="2" id="KW-0548">Nucleotidyltransferase</keyword>
<dbReference type="GO" id="GO:0003964">
    <property type="term" value="F:RNA-directed DNA polymerase activity"/>
    <property type="evidence" value="ECO:0007669"/>
    <property type="project" value="UniProtKB-KW"/>
</dbReference>
<dbReference type="GO" id="GO:0015074">
    <property type="term" value="P:DNA integration"/>
    <property type="evidence" value="ECO:0007669"/>
    <property type="project" value="InterPro"/>
</dbReference>
<dbReference type="InterPro" id="IPR001584">
    <property type="entry name" value="Integrase_cat-core"/>
</dbReference>
<dbReference type="Pfam" id="PF00665">
    <property type="entry name" value="rve"/>
    <property type="match status" value="1"/>
</dbReference>
<accession>A0A699J4S4</accession>
<dbReference type="Gene3D" id="3.10.20.370">
    <property type="match status" value="1"/>
</dbReference>
<evidence type="ECO:0000256" key="1">
    <source>
        <dbReference type="ARBA" id="ARBA00022679"/>
    </source>
</evidence>
<dbReference type="GO" id="GO:0016787">
    <property type="term" value="F:hydrolase activity"/>
    <property type="evidence" value="ECO:0007669"/>
    <property type="project" value="UniProtKB-KW"/>
</dbReference>
<dbReference type="Pfam" id="PF17921">
    <property type="entry name" value="Integrase_H2C2"/>
    <property type="match status" value="1"/>
</dbReference>
<feature type="domain" description="Integrase catalytic" evidence="7">
    <location>
        <begin position="278"/>
        <end position="392"/>
    </location>
</feature>
<evidence type="ECO:0000313" key="8">
    <source>
        <dbReference type="EMBL" id="GFA08572.1"/>
    </source>
</evidence>
<dbReference type="Pfam" id="PF17917">
    <property type="entry name" value="RT_RNaseH"/>
    <property type="match status" value="1"/>
</dbReference>
<dbReference type="AlphaFoldDB" id="A0A699J4S4"/>
<organism evidence="8">
    <name type="scientific">Tanacetum cinerariifolium</name>
    <name type="common">Dalmatian daisy</name>
    <name type="synonym">Chrysanthemum cinerariifolium</name>
    <dbReference type="NCBI Taxonomy" id="118510"/>
    <lineage>
        <taxon>Eukaryota</taxon>
        <taxon>Viridiplantae</taxon>
        <taxon>Streptophyta</taxon>
        <taxon>Embryophyta</taxon>
        <taxon>Tracheophyta</taxon>
        <taxon>Spermatophyta</taxon>
        <taxon>Magnoliopsida</taxon>
        <taxon>eudicotyledons</taxon>
        <taxon>Gunneridae</taxon>
        <taxon>Pentapetalae</taxon>
        <taxon>asterids</taxon>
        <taxon>campanulids</taxon>
        <taxon>Asterales</taxon>
        <taxon>Asteraceae</taxon>
        <taxon>Asteroideae</taxon>
        <taxon>Anthemideae</taxon>
        <taxon>Anthemidinae</taxon>
        <taxon>Tanacetum</taxon>
    </lineage>
</organism>
<dbReference type="Gene3D" id="3.30.420.10">
    <property type="entry name" value="Ribonuclease H-like superfamily/Ribonuclease H"/>
    <property type="match status" value="1"/>
</dbReference>
<dbReference type="CDD" id="cd09274">
    <property type="entry name" value="RNase_HI_RT_Ty3"/>
    <property type="match status" value="1"/>
</dbReference>
<evidence type="ECO:0000256" key="4">
    <source>
        <dbReference type="ARBA" id="ARBA00022759"/>
    </source>
</evidence>
<dbReference type="InterPro" id="IPR041588">
    <property type="entry name" value="Integrase_H2C2"/>
</dbReference>
<evidence type="ECO:0000256" key="3">
    <source>
        <dbReference type="ARBA" id="ARBA00022722"/>
    </source>
</evidence>
<evidence type="ECO:0000256" key="2">
    <source>
        <dbReference type="ARBA" id="ARBA00022695"/>
    </source>
</evidence>
<dbReference type="InterPro" id="IPR036397">
    <property type="entry name" value="RNaseH_sf"/>
</dbReference>
<dbReference type="PANTHER" id="PTHR37984:SF5">
    <property type="entry name" value="PROTEIN NYNRIN-LIKE"/>
    <property type="match status" value="1"/>
</dbReference>
<sequence>MPVFTEDLSKTFLRLLDLCLAFLKKTPFVFSKDCIDAFETLKKKLTEASILVVLDWNLPFKLMCDASDFAICVVLGQRKMKHFQHIHYASKTMAEAQIHYTTTEKEMLFVVYALEKFRPYLVLSKSIVYTDHSALKYLLSKQDSKPRLLGWILLIQEFDIIIRDNKGMKNLAADHLSRHENPHKDVFENKYINENFPLATLDKIPNANQIIRWCVHGQEANDILKACHEGPTGGHHGATFTAKKVFDAGFFWPTIYQDAHNLVKSCDSCQRQGKISQRDEMPQNVIQVCENFNVWGIDFMGPFSSSRGNRYILVAVDYLSKWVEAKAFPTNDARVVVKFLKSLFARFKTPRAIISDRGTHFCNDKFAKVMSKYGVTHRLATTYHPQTSGQVEVSLILERTVGENCASWSKKLEYALCAFRTAYKTPIGCTPYKLLYGKSCHLHIELEHKAY</sequence>
<dbReference type="GO" id="GO:0004519">
    <property type="term" value="F:endonuclease activity"/>
    <property type="evidence" value="ECO:0007669"/>
    <property type="project" value="UniProtKB-KW"/>
</dbReference>
<dbReference type="GO" id="GO:0003676">
    <property type="term" value="F:nucleic acid binding"/>
    <property type="evidence" value="ECO:0007669"/>
    <property type="project" value="InterPro"/>
</dbReference>
<keyword evidence="3" id="KW-0540">Nuclease</keyword>
<dbReference type="PROSITE" id="PS50994">
    <property type="entry name" value="INTEGRASE"/>
    <property type="match status" value="1"/>
</dbReference>
<proteinExistence type="predicted"/>
<keyword evidence="6 8" id="KW-0695">RNA-directed DNA polymerase</keyword>
<protein>
    <submittedName>
        <fullName evidence="8">Reverse transcriptase domain-containing protein</fullName>
    </submittedName>
</protein>
<dbReference type="InterPro" id="IPR041373">
    <property type="entry name" value="RT_RNaseH"/>
</dbReference>
<evidence type="ECO:0000256" key="6">
    <source>
        <dbReference type="ARBA" id="ARBA00022918"/>
    </source>
</evidence>
<dbReference type="SUPFAM" id="SSF53098">
    <property type="entry name" value="Ribonuclease H-like"/>
    <property type="match status" value="1"/>
</dbReference>
<dbReference type="SUPFAM" id="SSF56672">
    <property type="entry name" value="DNA/RNA polymerases"/>
    <property type="match status" value="1"/>
</dbReference>
<gene>
    <name evidence="8" type="ORF">Tci_580544</name>
</gene>
<evidence type="ECO:0000256" key="5">
    <source>
        <dbReference type="ARBA" id="ARBA00022801"/>
    </source>
</evidence>
<comment type="caution">
    <text evidence="8">The sequence shown here is derived from an EMBL/GenBank/DDBJ whole genome shotgun (WGS) entry which is preliminary data.</text>
</comment>
<keyword evidence="5" id="KW-0378">Hydrolase</keyword>
<keyword evidence="4" id="KW-0255">Endonuclease</keyword>
<dbReference type="InterPro" id="IPR050951">
    <property type="entry name" value="Retrovirus_Pol_polyprotein"/>
</dbReference>
<dbReference type="EMBL" id="BKCJ010366717">
    <property type="protein sequence ID" value="GFA08572.1"/>
    <property type="molecule type" value="Genomic_DNA"/>
</dbReference>
<dbReference type="Gene3D" id="1.10.340.70">
    <property type="match status" value="1"/>
</dbReference>
<evidence type="ECO:0000259" key="7">
    <source>
        <dbReference type="PROSITE" id="PS50994"/>
    </source>
</evidence>
<name>A0A699J4S4_TANCI</name>
<dbReference type="InterPro" id="IPR012337">
    <property type="entry name" value="RNaseH-like_sf"/>
</dbReference>